<dbReference type="InterPro" id="IPR017853">
    <property type="entry name" value="GH"/>
</dbReference>
<dbReference type="EMBL" id="JAPMKV010000004">
    <property type="protein sequence ID" value="MCX7445200.1"/>
    <property type="molecule type" value="Genomic_DNA"/>
</dbReference>
<keyword evidence="4" id="KW-0472">Membrane</keyword>
<evidence type="ECO:0000313" key="5">
    <source>
        <dbReference type="EMBL" id="MCX7445200.1"/>
    </source>
</evidence>
<comment type="caution">
    <text evidence="6">The sequence shown here is derived from an EMBL/GenBank/DDBJ whole genome shotgun (WGS) entry which is preliminary data.</text>
</comment>
<keyword evidence="4" id="KW-0812">Transmembrane</keyword>
<dbReference type="Proteomes" id="UP001081709">
    <property type="component" value="Unassembled WGS sequence"/>
</dbReference>
<gene>
    <name evidence="5" type="ORF">OS125_08065</name>
    <name evidence="6" type="ORF">OS129_05735</name>
</gene>
<dbReference type="SUPFAM" id="SSF51445">
    <property type="entry name" value="(Trans)glycosidases"/>
    <property type="match status" value="1"/>
</dbReference>
<dbReference type="GO" id="GO:0003796">
    <property type="term" value="F:lysozyme activity"/>
    <property type="evidence" value="ECO:0007669"/>
    <property type="project" value="InterPro"/>
</dbReference>
<keyword evidence="4" id="KW-1133">Transmembrane helix</keyword>
<dbReference type="PANTHER" id="PTHR34135">
    <property type="entry name" value="LYSOZYME"/>
    <property type="match status" value="1"/>
</dbReference>
<dbReference type="Gene3D" id="3.20.20.80">
    <property type="entry name" value="Glycosidases"/>
    <property type="match status" value="1"/>
</dbReference>
<keyword evidence="2" id="KW-0378">Hydrolase</keyword>
<evidence type="ECO:0000313" key="7">
    <source>
        <dbReference type="Proteomes" id="UP001071478"/>
    </source>
</evidence>
<dbReference type="SMART" id="SM00641">
    <property type="entry name" value="Glyco_25"/>
    <property type="match status" value="1"/>
</dbReference>
<evidence type="ECO:0000313" key="8">
    <source>
        <dbReference type="Proteomes" id="UP001081709"/>
    </source>
</evidence>
<sequence length="371" mass="39601">MDFLTHDRATVRATHNRAVLIPVTALITALALIATLLGAPRAAAFSITSPQGVDVASWQHPQGAAINWREVSAAGHRFAFVKATEGIGYLNPFFVADSKQARNAGMLIGSYHMARPDSSATAQAAEYAAALATQPQPSLPPVLDIEYAEGLGPAQLSSWVREFVTEIERLTGRKPIIYTYRYFWRENMANTAEFSDYPLWLAAYENQPPSDIPGGWNHMTFWQRADNGVVPGIVTVSDVNLFNGGEQQLNDFSAGIDVNLGQVLTAGIDLDAIGGQIAELEALGSSNRELVGAILAVAAGALAIGALVAVAQSQGIDLGPATEIVNRVRDLIASGDLPVPDLEAMLRSGDYTIGDLLILLKNAQHFAEQIG</sequence>
<dbReference type="Pfam" id="PF01183">
    <property type="entry name" value="Glyco_hydro_25"/>
    <property type="match status" value="1"/>
</dbReference>
<keyword evidence="8" id="KW-1185">Reference proteome</keyword>
<dbReference type="EMBL" id="JAPMKU010000002">
    <property type="protein sequence ID" value="MCX7468375.1"/>
    <property type="molecule type" value="Genomic_DNA"/>
</dbReference>
<comment type="similarity">
    <text evidence="1">Belongs to the glycosyl hydrolase 25 family.</text>
</comment>
<dbReference type="AlphaFoldDB" id="A0A9Q4CAC5"/>
<organism evidence="6 7">
    <name type="scientific">Corynebacterium pygosceleis</name>
    <dbReference type="NCBI Taxonomy" id="2800406"/>
    <lineage>
        <taxon>Bacteria</taxon>
        <taxon>Bacillati</taxon>
        <taxon>Actinomycetota</taxon>
        <taxon>Actinomycetes</taxon>
        <taxon>Mycobacteriales</taxon>
        <taxon>Corynebacteriaceae</taxon>
        <taxon>Corynebacterium</taxon>
    </lineage>
</organism>
<dbReference type="GO" id="GO:0016052">
    <property type="term" value="P:carbohydrate catabolic process"/>
    <property type="evidence" value="ECO:0007669"/>
    <property type="project" value="TreeGrafter"/>
</dbReference>
<dbReference type="Proteomes" id="UP001071478">
    <property type="component" value="Unassembled WGS sequence"/>
</dbReference>
<dbReference type="RefSeq" id="WP_200252570.1">
    <property type="nucleotide sequence ID" value="NZ_JAENIQ020000001.1"/>
</dbReference>
<accession>A0A9Q4CAC5</accession>
<evidence type="ECO:0000256" key="1">
    <source>
        <dbReference type="ARBA" id="ARBA00010646"/>
    </source>
</evidence>
<dbReference type="InterPro" id="IPR018077">
    <property type="entry name" value="Glyco_hydro_fam25_subgr"/>
</dbReference>
<protein>
    <submittedName>
        <fullName evidence="6">GH25 family lysozyme</fullName>
    </submittedName>
</protein>
<dbReference type="GO" id="GO:0009253">
    <property type="term" value="P:peptidoglycan catabolic process"/>
    <property type="evidence" value="ECO:0007669"/>
    <property type="project" value="InterPro"/>
</dbReference>
<dbReference type="PANTHER" id="PTHR34135:SF2">
    <property type="entry name" value="LYSOZYME"/>
    <property type="match status" value="1"/>
</dbReference>
<name>A0A9Q4CAC5_9CORY</name>
<dbReference type="GO" id="GO:0016998">
    <property type="term" value="P:cell wall macromolecule catabolic process"/>
    <property type="evidence" value="ECO:0007669"/>
    <property type="project" value="InterPro"/>
</dbReference>
<evidence type="ECO:0000256" key="2">
    <source>
        <dbReference type="ARBA" id="ARBA00022801"/>
    </source>
</evidence>
<evidence type="ECO:0000256" key="3">
    <source>
        <dbReference type="ARBA" id="ARBA00023295"/>
    </source>
</evidence>
<proteinExistence type="inferred from homology"/>
<evidence type="ECO:0000313" key="6">
    <source>
        <dbReference type="EMBL" id="MCX7468375.1"/>
    </source>
</evidence>
<feature type="transmembrane region" description="Helical" evidence="4">
    <location>
        <begin position="20"/>
        <end position="39"/>
    </location>
</feature>
<dbReference type="InterPro" id="IPR002053">
    <property type="entry name" value="Glyco_hydro_25"/>
</dbReference>
<keyword evidence="3" id="KW-0326">Glycosidase</keyword>
<evidence type="ECO:0000256" key="4">
    <source>
        <dbReference type="SAM" id="Phobius"/>
    </source>
</evidence>
<dbReference type="PROSITE" id="PS51904">
    <property type="entry name" value="GLYCOSYL_HYDROL_F25_2"/>
    <property type="match status" value="1"/>
</dbReference>
<reference evidence="6" key="1">
    <citation type="submission" date="2022-11" db="EMBL/GenBank/DDBJ databases">
        <title>Corynebacterium sp. isolated from Penguins.</title>
        <authorList>
            <person name="Sedlar K."/>
            <person name="Svec P."/>
        </authorList>
    </citation>
    <scope>NUCLEOTIDE SEQUENCE</scope>
    <source>
        <strain evidence="5">P7003</strain>
        <strain evidence="6">P7374</strain>
    </source>
</reference>